<keyword evidence="1" id="KW-1133">Transmembrane helix</keyword>
<dbReference type="KEGG" id="hba:Hbal_1776"/>
<dbReference type="STRING" id="582402.Hbal_1776"/>
<feature type="transmembrane region" description="Helical" evidence="1">
    <location>
        <begin position="12"/>
        <end position="40"/>
    </location>
</feature>
<dbReference type="RefSeq" id="WP_015827614.1">
    <property type="nucleotide sequence ID" value="NC_012982.1"/>
</dbReference>
<keyword evidence="3" id="KW-1185">Reference proteome</keyword>
<evidence type="ECO:0000256" key="1">
    <source>
        <dbReference type="SAM" id="Phobius"/>
    </source>
</evidence>
<protein>
    <submittedName>
        <fullName evidence="2">Uncharacterized protein</fullName>
    </submittedName>
</protein>
<dbReference type="OrthoDB" id="10005741at2"/>
<keyword evidence="1" id="KW-0812">Transmembrane</keyword>
<dbReference type="eggNOG" id="ENOG5032JAK">
    <property type="taxonomic scope" value="Bacteria"/>
</dbReference>
<accession>C6XK19</accession>
<dbReference type="EMBL" id="CP001678">
    <property type="protein sequence ID" value="ACT59464.1"/>
    <property type="molecule type" value="Genomic_DNA"/>
</dbReference>
<keyword evidence="1" id="KW-0472">Membrane</keyword>
<dbReference type="AlphaFoldDB" id="C6XK19"/>
<dbReference type="HOGENOM" id="CLU_2193349_0_0_5"/>
<name>C6XK19_HIRBI</name>
<sequence>MTKHLPIIAASIIGLLFSVILQETMLGIFIFAALGALGGYLATRMPKGSERIYWIFVLATLGLWIASFSFLNLSGIWLILPMPITLGYFSARLISRLTGDYQKLSSVK</sequence>
<organism evidence="2 3">
    <name type="scientific">Hirschia baltica (strain ATCC 49814 / DSM 5838 / IFAM 1418)</name>
    <dbReference type="NCBI Taxonomy" id="582402"/>
    <lineage>
        <taxon>Bacteria</taxon>
        <taxon>Pseudomonadati</taxon>
        <taxon>Pseudomonadota</taxon>
        <taxon>Alphaproteobacteria</taxon>
        <taxon>Hyphomonadales</taxon>
        <taxon>Hyphomonadaceae</taxon>
        <taxon>Hirschia</taxon>
    </lineage>
</organism>
<evidence type="ECO:0000313" key="2">
    <source>
        <dbReference type="EMBL" id="ACT59464.1"/>
    </source>
</evidence>
<reference evidence="3" key="1">
    <citation type="journal article" date="2011" name="J. Bacteriol.">
        <title>Genome sequences of eight morphologically diverse alphaproteobacteria.</title>
        <authorList>
            <consortium name="US DOE Joint Genome Institute"/>
            <person name="Brown P.J."/>
            <person name="Kysela D.T."/>
            <person name="Buechlein A."/>
            <person name="Hemmerich C."/>
            <person name="Brun Y.V."/>
        </authorList>
    </citation>
    <scope>NUCLEOTIDE SEQUENCE [LARGE SCALE GENOMIC DNA]</scope>
    <source>
        <strain evidence="3">ATCC 49814 / DSM 5838 / IFAM 1418</strain>
    </source>
</reference>
<feature type="transmembrane region" description="Helical" evidence="1">
    <location>
        <begin position="76"/>
        <end position="94"/>
    </location>
</feature>
<dbReference type="Proteomes" id="UP000002745">
    <property type="component" value="Chromosome"/>
</dbReference>
<gene>
    <name evidence="2" type="ordered locus">Hbal_1776</name>
</gene>
<proteinExistence type="predicted"/>
<evidence type="ECO:0000313" key="3">
    <source>
        <dbReference type="Proteomes" id="UP000002745"/>
    </source>
</evidence>
<feature type="transmembrane region" description="Helical" evidence="1">
    <location>
        <begin position="52"/>
        <end position="70"/>
    </location>
</feature>